<feature type="coiled-coil region" evidence="1">
    <location>
        <begin position="6"/>
        <end position="47"/>
    </location>
</feature>
<dbReference type="Proteomes" id="UP001443914">
    <property type="component" value="Unassembled WGS sequence"/>
</dbReference>
<keyword evidence="1" id="KW-0175">Coiled coil</keyword>
<reference evidence="2" key="1">
    <citation type="submission" date="2024-03" db="EMBL/GenBank/DDBJ databases">
        <title>WGS assembly of Saponaria officinalis var. Norfolk2.</title>
        <authorList>
            <person name="Jenkins J."/>
            <person name="Shu S."/>
            <person name="Grimwood J."/>
            <person name="Barry K."/>
            <person name="Goodstein D."/>
            <person name="Schmutz J."/>
            <person name="Leebens-Mack J."/>
            <person name="Osbourn A."/>
        </authorList>
    </citation>
    <scope>NUCLEOTIDE SEQUENCE [LARGE SCALE GENOMIC DNA]</scope>
    <source>
        <strain evidence="2">JIC</strain>
    </source>
</reference>
<organism evidence="2 3">
    <name type="scientific">Saponaria officinalis</name>
    <name type="common">Common soapwort</name>
    <name type="synonym">Lychnis saponaria</name>
    <dbReference type="NCBI Taxonomy" id="3572"/>
    <lineage>
        <taxon>Eukaryota</taxon>
        <taxon>Viridiplantae</taxon>
        <taxon>Streptophyta</taxon>
        <taxon>Embryophyta</taxon>
        <taxon>Tracheophyta</taxon>
        <taxon>Spermatophyta</taxon>
        <taxon>Magnoliopsida</taxon>
        <taxon>eudicotyledons</taxon>
        <taxon>Gunneridae</taxon>
        <taxon>Pentapetalae</taxon>
        <taxon>Caryophyllales</taxon>
        <taxon>Caryophyllaceae</taxon>
        <taxon>Caryophylleae</taxon>
        <taxon>Saponaria</taxon>
    </lineage>
</organism>
<name>A0AAW1ILV7_SAPOF</name>
<evidence type="ECO:0000313" key="3">
    <source>
        <dbReference type="Proteomes" id="UP001443914"/>
    </source>
</evidence>
<sequence length="152" mass="17743">MSEISRSNATKELATVKEENNRLSMEVERLKKKVKTVKEENSRLNRQCSNRNGFPITIRKIRHNHRRRILIRDSKLCATHHCPPDSEVWRTSGCFRESKPHCQGFAMHGAMMSKLYKFRSLLGKCRVHLHNSPASNWNAAQRLIYGRANQLF</sequence>
<dbReference type="EMBL" id="JBDFQZ010000009">
    <property type="protein sequence ID" value="KAK9691024.1"/>
    <property type="molecule type" value="Genomic_DNA"/>
</dbReference>
<proteinExistence type="predicted"/>
<gene>
    <name evidence="2" type="ORF">RND81_09G171300</name>
</gene>
<evidence type="ECO:0000313" key="2">
    <source>
        <dbReference type="EMBL" id="KAK9691024.1"/>
    </source>
</evidence>
<dbReference type="AlphaFoldDB" id="A0AAW1ILV7"/>
<protein>
    <submittedName>
        <fullName evidence="2">Uncharacterized protein</fullName>
    </submittedName>
</protein>
<comment type="caution">
    <text evidence="2">The sequence shown here is derived from an EMBL/GenBank/DDBJ whole genome shotgun (WGS) entry which is preliminary data.</text>
</comment>
<accession>A0AAW1ILV7</accession>
<evidence type="ECO:0000256" key="1">
    <source>
        <dbReference type="SAM" id="Coils"/>
    </source>
</evidence>
<keyword evidence="3" id="KW-1185">Reference proteome</keyword>